<accession>A0A240U6V5</accession>
<evidence type="ECO:0000313" key="2">
    <source>
        <dbReference type="Proteomes" id="UP000194432"/>
    </source>
</evidence>
<dbReference type="Proteomes" id="UP000194432">
    <property type="component" value="Chromosome 1"/>
</dbReference>
<dbReference type="Gene3D" id="3.40.50.12780">
    <property type="entry name" value="N-terminal domain of ligase-like"/>
    <property type="match status" value="1"/>
</dbReference>
<evidence type="ECO:0000313" key="1">
    <source>
        <dbReference type="EMBL" id="ART53137.1"/>
    </source>
</evidence>
<dbReference type="PANTHER" id="PTHR43845">
    <property type="entry name" value="BLR5969 PROTEIN"/>
    <property type="match status" value="1"/>
</dbReference>
<dbReference type="PANTHER" id="PTHR43845:SF1">
    <property type="entry name" value="BLR5969 PROTEIN"/>
    <property type="match status" value="1"/>
</dbReference>
<evidence type="ECO:0008006" key="3">
    <source>
        <dbReference type="Google" id="ProtNLM"/>
    </source>
</evidence>
<keyword evidence="2" id="KW-1185">Reference proteome</keyword>
<organism evidence="1 2">
    <name type="scientific">Acidovorax carolinensis</name>
    <dbReference type="NCBI Taxonomy" id="553814"/>
    <lineage>
        <taxon>Bacteria</taxon>
        <taxon>Pseudomonadati</taxon>
        <taxon>Pseudomonadota</taxon>
        <taxon>Betaproteobacteria</taxon>
        <taxon>Burkholderiales</taxon>
        <taxon>Comamonadaceae</taxon>
        <taxon>Acidovorax</taxon>
    </lineage>
</organism>
<reference evidence="1 2" key="1">
    <citation type="submission" date="2017-05" db="EMBL/GenBank/DDBJ databases">
        <title>Polyphasic characterization of four soil-derived phenanthrene-degrading Acidovorax strains and proposal of Acidovorax phenanthrenivorans sp. nov.</title>
        <authorList>
            <person name="Singleton D.R."/>
            <person name="Lee J."/>
            <person name="Dickey A.N."/>
            <person name="Stroud A."/>
            <person name="Scholl E.H."/>
            <person name="Wright F.A."/>
            <person name="Aitken M.D."/>
        </authorList>
    </citation>
    <scope>NUCLEOTIDE SEQUENCE [LARGE SCALE GENOMIC DNA]</scope>
    <source>
        <strain evidence="1">NA3</strain>
    </source>
</reference>
<dbReference type="SUPFAM" id="SSF56801">
    <property type="entry name" value="Acetyl-CoA synthetase-like"/>
    <property type="match status" value="1"/>
</dbReference>
<dbReference type="KEGG" id="acin:CBP34_17755"/>
<dbReference type="RefSeq" id="WP_094098793.1">
    <property type="nucleotide sequence ID" value="NZ_CP021361.1"/>
</dbReference>
<gene>
    <name evidence="1" type="ORF">CBP34_17755</name>
</gene>
<protein>
    <recommendedName>
        <fullName evidence="3">AMP-dependent synthetase/ligase domain-containing protein</fullName>
    </recommendedName>
</protein>
<proteinExistence type="predicted"/>
<sequence length="481" mass="52584">MGLLSLLPSGAVRALRKFMLSQGRRMGSHRMLATSKSRALRAISDAAKLSPAYRNLLQEHGVDAAQLGPQTDWNRLPVLTKANTFERFTLAQLSRPLPANALADVLTSSGRSGRSYGFRLTARKEHEEAWFSIDLGLQDVFGVDEKPTLLVNCLPMGVVFRSRAVAVANVSVREDMACSILRDVGPGFQQTLLCTDPLFIRRLLDEAHRVGVDWRALNTSVIVGEEVLVEAQRDYIAARMGIDIDRDPHRIVGSSFGVGELGLNLLFETRETIRMRRAMRTQPALAQLLCGSAAALYAMPSVFCYNPLRTHIEILHPDASGFGELCITMLDSHAVIALPRYATGDLGRLISSEEAVQGAALAGTAAPWLPLVAIQGRIKDRPAGLPSVESIKELLYLDHAIADQLSGAFRLAKNGTGGIQLTLQASHAAAVTPVLHAQLVDHCTRHGFAELEVELVEPEDFRWRPLLDFERKFAYVAAAAD</sequence>
<dbReference type="AlphaFoldDB" id="A0A240U6V5"/>
<dbReference type="EMBL" id="CP021361">
    <property type="protein sequence ID" value="ART53137.1"/>
    <property type="molecule type" value="Genomic_DNA"/>
</dbReference>
<dbReference type="InterPro" id="IPR042099">
    <property type="entry name" value="ANL_N_sf"/>
</dbReference>
<name>A0A240U6V5_9BURK</name>